<evidence type="ECO:0000259" key="1">
    <source>
        <dbReference type="Pfam" id="PF12697"/>
    </source>
</evidence>
<name>A0ABQ6AAE1_9PROT</name>
<feature type="domain" description="AB hydrolase-1" evidence="1">
    <location>
        <begin position="5"/>
        <end position="229"/>
    </location>
</feature>
<dbReference type="PANTHER" id="PTHR43194">
    <property type="entry name" value="HYDROLASE ALPHA/BETA FOLD FAMILY"/>
    <property type="match status" value="1"/>
</dbReference>
<dbReference type="Proteomes" id="UP001156641">
    <property type="component" value="Unassembled WGS sequence"/>
</dbReference>
<sequence>MATYVLCHGGGMGGWVWRFLKPLLTQAGHTVYTPTYTGFGERSHLISRDITSATHAKDIANVLKYEDITDCILVGHSYSGVVLPAVKQAEPDRIKRIVYIDAIVAHAGQAPGVAIGFMPPEQAAGIAAMLAKGEGPIGSGVDQQQREQAKTEPHLMTPERQEWLLAHLSDMPLACLVNPVPAGAETLGANVDYLAVRHTIMKPMHERARALGWRVHEFEGDHAIIVGNPGPIANFLLGLA</sequence>
<dbReference type="InterPro" id="IPR029058">
    <property type="entry name" value="AB_hydrolase_fold"/>
</dbReference>
<dbReference type="Gene3D" id="3.40.50.1820">
    <property type="entry name" value="alpha/beta hydrolase"/>
    <property type="match status" value="1"/>
</dbReference>
<accession>A0ABQ6AAE1</accession>
<dbReference type="PANTHER" id="PTHR43194:SF2">
    <property type="entry name" value="PEROXISOMAL MEMBRANE PROTEIN LPX1"/>
    <property type="match status" value="1"/>
</dbReference>
<organism evidence="2 3">
    <name type="scientific">Acidocella aquatica</name>
    <dbReference type="NCBI Taxonomy" id="1922313"/>
    <lineage>
        <taxon>Bacteria</taxon>
        <taxon>Pseudomonadati</taxon>
        <taxon>Pseudomonadota</taxon>
        <taxon>Alphaproteobacteria</taxon>
        <taxon>Acetobacterales</taxon>
        <taxon>Acidocellaceae</taxon>
        <taxon>Acidocella</taxon>
    </lineage>
</organism>
<evidence type="ECO:0000313" key="3">
    <source>
        <dbReference type="Proteomes" id="UP001156641"/>
    </source>
</evidence>
<dbReference type="RefSeq" id="WP_284259217.1">
    <property type="nucleotide sequence ID" value="NZ_BSOS01000088.1"/>
</dbReference>
<keyword evidence="3" id="KW-1185">Reference proteome</keyword>
<protein>
    <recommendedName>
        <fullName evidence="1">AB hydrolase-1 domain-containing protein</fullName>
    </recommendedName>
</protein>
<reference evidence="3" key="1">
    <citation type="journal article" date="2019" name="Int. J. Syst. Evol. Microbiol.">
        <title>The Global Catalogue of Microorganisms (GCM) 10K type strain sequencing project: providing services to taxonomists for standard genome sequencing and annotation.</title>
        <authorList>
            <consortium name="The Broad Institute Genomics Platform"/>
            <consortium name="The Broad Institute Genome Sequencing Center for Infectious Disease"/>
            <person name="Wu L."/>
            <person name="Ma J."/>
        </authorList>
    </citation>
    <scope>NUCLEOTIDE SEQUENCE [LARGE SCALE GENOMIC DNA]</scope>
    <source>
        <strain evidence="3">NBRC 112502</strain>
    </source>
</reference>
<evidence type="ECO:0000313" key="2">
    <source>
        <dbReference type="EMBL" id="GLR68370.1"/>
    </source>
</evidence>
<dbReference type="InterPro" id="IPR050228">
    <property type="entry name" value="Carboxylesterase_BioH"/>
</dbReference>
<dbReference type="SUPFAM" id="SSF53474">
    <property type="entry name" value="alpha/beta-Hydrolases"/>
    <property type="match status" value="1"/>
</dbReference>
<dbReference type="InterPro" id="IPR000073">
    <property type="entry name" value="AB_hydrolase_1"/>
</dbReference>
<dbReference type="Pfam" id="PF12697">
    <property type="entry name" value="Abhydrolase_6"/>
    <property type="match status" value="1"/>
</dbReference>
<dbReference type="EMBL" id="BSOS01000088">
    <property type="protein sequence ID" value="GLR68370.1"/>
    <property type="molecule type" value="Genomic_DNA"/>
</dbReference>
<proteinExistence type="predicted"/>
<comment type="caution">
    <text evidence="2">The sequence shown here is derived from an EMBL/GenBank/DDBJ whole genome shotgun (WGS) entry which is preliminary data.</text>
</comment>
<gene>
    <name evidence="2" type="ORF">GCM10010909_30510</name>
</gene>